<name>A0ABP9YU24_9FUNG</name>
<feature type="region of interest" description="Disordered" evidence="1">
    <location>
        <begin position="496"/>
        <end position="519"/>
    </location>
</feature>
<keyword evidence="3" id="KW-1185">Reference proteome</keyword>
<protein>
    <submittedName>
        <fullName evidence="2">Uncharacterized protein</fullName>
    </submittedName>
</protein>
<accession>A0ABP9YU24</accession>
<proteinExistence type="predicted"/>
<dbReference type="Proteomes" id="UP001473302">
    <property type="component" value="Unassembled WGS sequence"/>
</dbReference>
<reference evidence="2 3" key="1">
    <citation type="submission" date="2024-04" db="EMBL/GenBank/DDBJ databases">
        <title>genome sequences of Mucor flavus KT1a and Helicostylum pulchrum KT1b strains isolated from the surface of a dry-aged beef.</title>
        <authorList>
            <person name="Toyotome T."/>
            <person name="Hosono M."/>
            <person name="Torimaru M."/>
            <person name="Fukuda K."/>
            <person name="Mikami N."/>
        </authorList>
    </citation>
    <scope>NUCLEOTIDE SEQUENCE [LARGE SCALE GENOMIC DNA]</scope>
    <source>
        <strain evidence="2 3">KT1a</strain>
    </source>
</reference>
<organism evidence="2 3">
    <name type="scientific">Mucor flavus</name>
    <dbReference type="NCBI Taxonomy" id="439312"/>
    <lineage>
        <taxon>Eukaryota</taxon>
        <taxon>Fungi</taxon>
        <taxon>Fungi incertae sedis</taxon>
        <taxon>Mucoromycota</taxon>
        <taxon>Mucoromycotina</taxon>
        <taxon>Mucoromycetes</taxon>
        <taxon>Mucorales</taxon>
        <taxon>Mucorineae</taxon>
        <taxon>Mucoraceae</taxon>
        <taxon>Mucor</taxon>
    </lineage>
</organism>
<dbReference type="EMBL" id="BAABUK010000007">
    <property type="protein sequence ID" value="GAA5810362.1"/>
    <property type="molecule type" value="Genomic_DNA"/>
</dbReference>
<gene>
    <name evidence="2" type="ORF">MFLAVUS_003783</name>
</gene>
<evidence type="ECO:0000313" key="2">
    <source>
        <dbReference type="EMBL" id="GAA5810362.1"/>
    </source>
</evidence>
<comment type="caution">
    <text evidence="2">The sequence shown here is derived from an EMBL/GenBank/DDBJ whole genome shotgun (WGS) entry which is preliminary data.</text>
</comment>
<evidence type="ECO:0000256" key="1">
    <source>
        <dbReference type="SAM" id="MobiDB-lite"/>
    </source>
</evidence>
<sequence length="519" mass="58943">MSSDTNELIQSLTEVEASKEIVKALIKKKNIRSNSRAITATASTSTSSTTAASSDRTSVAAASVATASTTSLSTTEALNIQNKKFKLSAKDNVHIGNLRITLGDIIQDLNPSQVSDDFPDSQVSLQESTSEMSVHIGMPDWVFNFTKELREVRACQQEQASRLTAVERLTAENLQLRHLSQNFIIDISNESQKSQLNYFGVETTTIIKEKYTRKLTECVDHNITEITDLLKKKVDAQTLIKTQIRLDLLKPDNIRTRYIKKIFDHILSLHIDRPHLFNKNSRKGYSETDYQMKFWGVVFESYFYSNEYMLHWGDTVSTPCKKNHLRFKADLRIVVMSNDEDIVDGTTAEVAKKAAPKKLFIDKLKSVLGTKCHMNNFLLSIPFIPAKNIKNVVFPIVQIMGFDVRVYTLQLANRGVYILQDIASFSFPTNYNSLKHSLSKIINGLSCIESLLIELKNMYETYQMDDDDDMSRILSDTSKKKKTPINCWTTQVIWDEKDDGDLEEESNSVDYDDDDDDDP</sequence>
<evidence type="ECO:0000313" key="3">
    <source>
        <dbReference type="Proteomes" id="UP001473302"/>
    </source>
</evidence>